<reference evidence="1" key="1">
    <citation type="submission" date="2017-02" db="EMBL/GenBank/DDBJ databases">
        <title>Delving into the versatile metabolic prowess of the omnipresent phylum Bacteroidetes.</title>
        <authorList>
            <person name="Nobu M.K."/>
            <person name="Mei R."/>
            <person name="Narihiro T."/>
            <person name="Kuroda K."/>
            <person name="Liu W.-T."/>
        </authorList>
    </citation>
    <scope>NUCLEOTIDE SEQUENCE</scope>
    <source>
        <strain evidence="1">ADurb.Bin131</strain>
    </source>
</reference>
<dbReference type="Gene3D" id="2.130.10.10">
    <property type="entry name" value="YVTN repeat-like/Quinoprotein amine dehydrogenase"/>
    <property type="match status" value="1"/>
</dbReference>
<dbReference type="InterPro" id="IPR015943">
    <property type="entry name" value="WD40/YVTN_repeat-like_dom_sf"/>
</dbReference>
<dbReference type="AlphaFoldDB" id="A0A1V6CCK0"/>
<protein>
    <recommendedName>
        <fullName evidence="2">Oligogalacturonide lyase</fullName>
    </recommendedName>
</protein>
<accession>A0A1V6CCK0</accession>
<dbReference type="Proteomes" id="UP000485562">
    <property type="component" value="Unassembled WGS sequence"/>
</dbReference>
<dbReference type="EMBL" id="MWDQ01000035">
    <property type="protein sequence ID" value="OQB74621.1"/>
    <property type="molecule type" value="Genomic_DNA"/>
</dbReference>
<name>A0A1V6CCK0_UNCT6</name>
<gene>
    <name evidence="1" type="ORF">BWX89_00462</name>
</gene>
<dbReference type="SUPFAM" id="SSF69304">
    <property type="entry name" value="Tricorn protease N-terminal domain"/>
    <property type="match status" value="1"/>
</dbReference>
<organism evidence="1">
    <name type="scientific">candidate division TA06 bacterium ADurb.Bin131</name>
    <dbReference type="NCBI Taxonomy" id="1852827"/>
    <lineage>
        <taxon>Bacteria</taxon>
        <taxon>Bacteria division TA06</taxon>
    </lineage>
</organism>
<comment type="caution">
    <text evidence="1">The sequence shown here is derived from an EMBL/GenBank/DDBJ whole genome shotgun (WGS) entry which is preliminary data.</text>
</comment>
<evidence type="ECO:0000313" key="1">
    <source>
        <dbReference type="EMBL" id="OQB74621.1"/>
    </source>
</evidence>
<sequence>MKRKLWFKEGNDRRYDPASNALISQLTGPAYPTDNYYCEQPYCSSNGKRIVATMQTDPFYRTHALILIEIDMLSWCAIEENHIGLCTNAYSGTVYYWVKGGKFLRFCLETMKKEVVFEDKEYENMACVSARCDQNSILFVRFKKKSDSFVPQIIELDIKKGRKNVIFEHPEILNSHAQYEPVSGNLILIQNNRGMRADKNGSVHTDTGSTTTLFVIDRNGKNLKYLPVGEPYTYSATGHECFIPGTDNVVFTTTWDIKTWKLDSRYPDGNVFVAKPGDEKPQVFPMPEHRCNHISVSRCGRYFVADSYVGSSFYGADGNIIPLSLVVGNLQTKKYRTLVENTMASGGGSQSSHPHPYFTSDNKNVIFNADFLYSNPRVFACRIPEGFLESLD</sequence>
<evidence type="ECO:0008006" key="2">
    <source>
        <dbReference type="Google" id="ProtNLM"/>
    </source>
</evidence>
<proteinExistence type="predicted"/>